<dbReference type="Gene3D" id="4.10.240.10">
    <property type="entry name" value="Zn(2)-C6 fungal-type DNA-binding domain"/>
    <property type="match status" value="1"/>
</dbReference>
<evidence type="ECO:0000313" key="6">
    <source>
        <dbReference type="Proteomes" id="UP000323067"/>
    </source>
</evidence>
<evidence type="ECO:0000259" key="4">
    <source>
        <dbReference type="PROSITE" id="PS50048"/>
    </source>
</evidence>
<dbReference type="VEuPathDB" id="FungiDB:A9K55_003872"/>
<dbReference type="AlphaFoldDB" id="A0A2H4SLI3"/>
<dbReference type="InterPro" id="IPR021858">
    <property type="entry name" value="Fun_TF"/>
</dbReference>
<dbReference type="EMBL" id="CP023325">
    <property type="protein sequence ID" value="ATY63965.1"/>
    <property type="molecule type" value="Genomic_DNA"/>
</dbReference>
<evidence type="ECO:0000256" key="3">
    <source>
        <dbReference type="SAM" id="MobiDB-lite"/>
    </source>
</evidence>
<accession>A0A2H4SLI3</accession>
<proteinExistence type="predicted"/>
<comment type="subcellular location">
    <subcellularLocation>
        <location evidence="1">Nucleus</location>
    </subcellularLocation>
</comment>
<dbReference type="PANTHER" id="PTHR37534">
    <property type="entry name" value="TRANSCRIPTIONAL ACTIVATOR PROTEIN UGA3"/>
    <property type="match status" value="1"/>
</dbReference>
<feature type="compositionally biased region" description="Low complexity" evidence="3">
    <location>
        <begin position="1"/>
        <end position="19"/>
    </location>
</feature>
<dbReference type="GO" id="GO:0005634">
    <property type="term" value="C:nucleus"/>
    <property type="evidence" value="ECO:0007669"/>
    <property type="project" value="UniProtKB-SubCell"/>
</dbReference>
<sequence>MPKSSSNTTPSRPPRSSRSVAGCLTCRRRKVKCTSQVTPCEPCRRLKLSCDPSFHQNFKTWSSRHARDDGRAGYEEAGLSGRVDEAVNGQSRRTRLHSAAIPPRHEPSTVAQELANESAQGGASNRDAMPENASPDGPLGLLDFIFSDLADEMAPVDFSTPGNLDAYFSADWNVPRPLIIGSHDLENGNPRHGTVVHSATISAPATASCVAAPLDPTTSQALSRVPEFLSTKQSIYTCFHYLVHSAQAIPNSPLCHAILGWVYAYLTQLTAGSTSSRDEHYSAASEGLRVLVAELMAPLPQAIWRRASTSEQLSSYLSTTFFVCQHDLMTENFSSFLTRIGEAKSVFQHHWADGTLPGPVESRIVIWLAFLELRFFFLGGEAYARAEDPKDFMTLLDEAKALPMLRRARTQKSVLSEMFPHNLPQEEDEEDLRKDRCRVQFDEFMCHLAKMRRFAAWNMMQGQHPNPDSALLKELREAKVEALHANLRRLQAECELAMPSSKVLPPSSCHTVDSITFHTLTVRALRSCTVIMFKRVTDTGSRTDAESQEAVADIVRIARLLRQTKYLRSPRSTIWPLPLYIAGIETTDGIYQDWILDYIKELGSWGAHMQVAADALQRIISQQEKTGFRASLI</sequence>
<dbReference type="InterPro" id="IPR001138">
    <property type="entry name" value="Zn2Cys6_DnaBD"/>
</dbReference>
<reference evidence="5 6" key="1">
    <citation type="journal article" date="2017" name="BMC Genomics">
        <title>Chromosome level assembly and secondary metabolite potential of the parasitic fungus Cordyceps militaris.</title>
        <authorList>
            <person name="Kramer G.J."/>
            <person name="Nodwell J.R."/>
        </authorList>
    </citation>
    <scope>NUCLEOTIDE SEQUENCE [LARGE SCALE GENOMIC DNA]</scope>
    <source>
        <strain evidence="5 6">ATCC 34164</strain>
    </source>
</reference>
<gene>
    <name evidence="5" type="ORF">A9K55_003872</name>
</gene>
<dbReference type="CDD" id="cd00067">
    <property type="entry name" value="GAL4"/>
    <property type="match status" value="1"/>
</dbReference>
<dbReference type="PROSITE" id="PS50048">
    <property type="entry name" value="ZN2_CY6_FUNGAL_2"/>
    <property type="match status" value="1"/>
</dbReference>
<protein>
    <submittedName>
        <fullName evidence="5">Fungal transcriptional regulatory</fullName>
    </submittedName>
</protein>
<dbReference type="InterPro" id="IPR036864">
    <property type="entry name" value="Zn2-C6_fun-type_DNA-bd_sf"/>
</dbReference>
<dbReference type="PANTHER" id="PTHR37534:SF46">
    <property type="entry name" value="ZN(II)2CYS6 TRANSCRIPTION FACTOR (EUROFUNG)"/>
    <property type="match status" value="1"/>
</dbReference>
<feature type="region of interest" description="Disordered" evidence="3">
    <location>
        <begin position="88"/>
        <end position="134"/>
    </location>
</feature>
<feature type="region of interest" description="Disordered" evidence="3">
    <location>
        <begin position="1"/>
        <end position="21"/>
    </location>
</feature>
<dbReference type="Pfam" id="PF11951">
    <property type="entry name" value="Fungal_trans_2"/>
    <property type="match status" value="1"/>
</dbReference>
<keyword evidence="2" id="KW-0539">Nucleus</keyword>
<dbReference type="OrthoDB" id="648861at2759"/>
<dbReference type="SMART" id="SM00066">
    <property type="entry name" value="GAL4"/>
    <property type="match status" value="1"/>
</dbReference>
<feature type="compositionally biased region" description="Polar residues" evidence="3">
    <location>
        <begin position="109"/>
        <end position="123"/>
    </location>
</feature>
<dbReference type="Proteomes" id="UP000323067">
    <property type="component" value="Chromosome v"/>
</dbReference>
<evidence type="ECO:0000313" key="5">
    <source>
        <dbReference type="EMBL" id="ATY63965.1"/>
    </source>
</evidence>
<evidence type="ECO:0000256" key="2">
    <source>
        <dbReference type="ARBA" id="ARBA00023242"/>
    </source>
</evidence>
<dbReference type="SUPFAM" id="SSF57701">
    <property type="entry name" value="Zn2/Cys6 DNA-binding domain"/>
    <property type="match status" value="1"/>
</dbReference>
<organism evidence="5 6">
    <name type="scientific">Cordyceps militaris</name>
    <name type="common">Caterpillar fungus</name>
    <name type="synonym">Clavaria militaris</name>
    <dbReference type="NCBI Taxonomy" id="73501"/>
    <lineage>
        <taxon>Eukaryota</taxon>
        <taxon>Fungi</taxon>
        <taxon>Dikarya</taxon>
        <taxon>Ascomycota</taxon>
        <taxon>Pezizomycotina</taxon>
        <taxon>Sordariomycetes</taxon>
        <taxon>Hypocreomycetidae</taxon>
        <taxon>Hypocreales</taxon>
        <taxon>Cordycipitaceae</taxon>
        <taxon>Cordyceps</taxon>
    </lineage>
</organism>
<dbReference type="GO" id="GO:0008270">
    <property type="term" value="F:zinc ion binding"/>
    <property type="evidence" value="ECO:0007669"/>
    <property type="project" value="InterPro"/>
</dbReference>
<dbReference type="GO" id="GO:0000981">
    <property type="term" value="F:DNA-binding transcription factor activity, RNA polymerase II-specific"/>
    <property type="evidence" value="ECO:0007669"/>
    <property type="project" value="InterPro"/>
</dbReference>
<feature type="domain" description="Zn(2)-C6 fungal-type" evidence="4">
    <location>
        <begin position="22"/>
        <end position="50"/>
    </location>
</feature>
<dbReference type="VEuPathDB" id="FungiDB:CCM_04941"/>
<name>A0A2H4SLI3_CORMI</name>
<evidence type="ECO:0000256" key="1">
    <source>
        <dbReference type="ARBA" id="ARBA00004123"/>
    </source>
</evidence>
<dbReference type="PROSITE" id="PS00463">
    <property type="entry name" value="ZN2_CY6_FUNGAL_1"/>
    <property type="match status" value="1"/>
</dbReference>